<comment type="caution">
    <text evidence="2">The sequence shown here is derived from an EMBL/GenBank/DDBJ whole genome shotgun (WGS) entry which is preliminary data.</text>
</comment>
<dbReference type="AlphaFoldDB" id="A0A8J6D976"/>
<protein>
    <submittedName>
        <fullName evidence="2">Uncharacterized protein</fullName>
    </submittedName>
</protein>
<name>A0A8J6D976_9ROSI</name>
<dbReference type="EMBL" id="JAHUZN010000005">
    <property type="protein sequence ID" value="KAG8495773.1"/>
    <property type="molecule type" value="Genomic_DNA"/>
</dbReference>
<feature type="compositionally biased region" description="Polar residues" evidence="1">
    <location>
        <begin position="108"/>
        <end position="118"/>
    </location>
</feature>
<proteinExistence type="predicted"/>
<evidence type="ECO:0000313" key="3">
    <source>
        <dbReference type="Proteomes" id="UP000701853"/>
    </source>
</evidence>
<gene>
    <name evidence="2" type="ORF">CXB51_013584</name>
</gene>
<dbReference type="Pfam" id="PF14009">
    <property type="entry name" value="PADRE"/>
    <property type="match status" value="1"/>
</dbReference>
<sequence>MGCSLSCRSSSCGVKNMIRVVHLNGLVQDFDHPVSVSEVTGTDRPPKQFLCTPAQLLSDCSQLGLQPDTILQAGHIYFLLPYSTLQSDVSHVSLASIARKLTAKAKSTKPNSSTQPASTPLWPSPDSGLVSCRAQRLSRMRPWKPVLDTIREKSFNRRSESDLQEGNLVQNGSRRAFQAVENIIHDSKCHLSSFAYVFIEALKDCLKFLLSHCSYSSSPIEFSSLRGRKKKRCRLRWWILAFLRSAQGRKSKGFLHLGRKENKRELRGDRRAGNEEDGGKMYVRDDSDMGLERK</sequence>
<organism evidence="2 3">
    <name type="scientific">Gossypium anomalum</name>
    <dbReference type="NCBI Taxonomy" id="47600"/>
    <lineage>
        <taxon>Eukaryota</taxon>
        <taxon>Viridiplantae</taxon>
        <taxon>Streptophyta</taxon>
        <taxon>Embryophyta</taxon>
        <taxon>Tracheophyta</taxon>
        <taxon>Spermatophyta</taxon>
        <taxon>Magnoliopsida</taxon>
        <taxon>eudicotyledons</taxon>
        <taxon>Gunneridae</taxon>
        <taxon>Pentapetalae</taxon>
        <taxon>rosids</taxon>
        <taxon>malvids</taxon>
        <taxon>Malvales</taxon>
        <taxon>Malvaceae</taxon>
        <taxon>Malvoideae</taxon>
        <taxon>Gossypium</taxon>
    </lineage>
</organism>
<evidence type="ECO:0000256" key="1">
    <source>
        <dbReference type="SAM" id="MobiDB-lite"/>
    </source>
</evidence>
<reference evidence="2 3" key="1">
    <citation type="journal article" date="2021" name="bioRxiv">
        <title>The Gossypium anomalum genome as a resource for cotton improvement and evolutionary analysis of hybrid incompatibility.</title>
        <authorList>
            <person name="Grover C.E."/>
            <person name="Yuan D."/>
            <person name="Arick M.A."/>
            <person name="Miller E.R."/>
            <person name="Hu G."/>
            <person name="Peterson D.G."/>
            <person name="Wendel J.F."/>
            <person name="Udall J.A."/>
        </authorList>
    </citation>
    <scope>NUCLEOTIDE SEQUENCE [LARGE SCALE GENOMIC DNA]</scope>
    <source>
        <strain evidence="2">JFW-Udall</strain>
        <tissue evidence="2">Leaf</tissue>
    </source>
</reference>
<dbReference type="PANTHER" id="PTHR33052">
    <property type="entry name" value="DUF4228 DOMAIN PROTEIN-RELATED"/>
    <property type="match status" value="1"/>
</dbReference>
<accession>A0A8J6D976</accession>
<dbReference type="Proteomes" id="UP000701853">
    <property type="component" value="Chromosome 5"/>
</dbReference>
<evidence type="ECO:0000313" key="2">
    <source>
        <dbReference type="EMBL" id="KAG8495773.1"/>
    </source>
</evidence>
<dbReference type="OrthoDB" id="736928at2759"/>
<dbReference type="InterPro" id="IPR025322">
    <property type="entry name" value="PADRE_dom"/>
</dbReference>
<feature type="region of interest" description="Disordered" evidence="1">
    <location>
        <begin position="262"/>
        <end position="294"/>
    </location>
</feature>
<keyword evidence="3" id="KW-1185">Reference proteome</keyword>
<feature type="region of interest" description="Disordered" evidence="1">
    <location>
        <begin position="104"/>
        <end position="127"/>
    </location>
</feature>